<accession>A0A2H1WPE6</accession>
<keyword evidence="2" id="KW-0812">Transmembrane</keyword>
<protein>
    <submittedName>
        <fullName evidence="3">SFRICE_034776</fullName>
    </submittedName>
</protein>
<feature type="transmembrane region" description="Helical" evidence="2">
    <location>
        <begin position="81"/>
        <end position="103"/>
    </location>
</feature>
<name>A0A2H1WPE6_SPOFR</name>
<gene>
    <name evidence="3" type="ORF">SFRICE_034776</name>
</gene>
<keyword evidence="2" id="KW-1133">Transmembrane helix</keyword>
<feature type="region of interest" description="Disordered" evidence="1">
    <location>
        <begin position="1"/>
        <end position="20"/>
    </location>
</feature>
<organism evidence="3">
    <name type="scientific">Spodoptera frugiperda</name>
    <name type="common">Fall armyworm</name>
    <dbReference type="NCBI Taxonomy" id="7108"/>
    <lineage>
        <taxon>Eukaryota</taxon>
        <taxon>Metazoa</taxon>
        <taxon>Ecdysozoa</taxon>
        <taxon>Arthropoda</taxon>
        <taxon>Hexapoda</taxon>
        <taxon>Insecta</taxon>
        <taxon>Pterygota</taxon>
        <taxon>Neoptera</taxon>
        <taxon>Endopterygota</taxon>
        <taxon>Lepidoptera</taxon>
        <taxon>Glossata</taxon>
        <taxon>Ditrysia</taxon>
        <taxon>Noctuoidea</taxon>
        <taxon>Noctuidae</taxon>
        <taxon>Amphipyrinae</taxon>
        <taxon>Spodoptera</taxon>
    </lineage>
</organism>
<reference evidence="3" key="1">
    <citation type="submission" date="2016-07" db="EMBL/GenBank/DDBJ databases">
        <authorList>
            <person name="Bretaudeau A."/>
        </authorList>
    </citation>
    <scope>NUCLEOTIDE SEQUENCE</scope>
    <source>
        <strain evidence="3">Rice</strain>
        <tissue evidence="3">Whole body</tissue>
    </source>
</reference>
<proteinExistence type="predicted"/>
<keyword evidence="2" id="KW-0472">Membrane</keyword>
<dbReference type="EMBL" id="ODYU01010030">
    <property type="protein sequence ID" value="SOQ54846.1"/>
    <property type="molecule type" value="Genomic_DNA"/>
</dbReference>
<evidence type="ECO:0000256" key="2">
    <source>
        <dbReference type="SAM" id="Phobius"/>
    </source>
</evidence>
<evidence type="ECO:0000256" key="1">
    <source>
        <dbReference type="SAM" id="MobiDB-lite"/>
    </source>
</evidence>
<sequence length="117" mass="13098">MSHVIGGSVDVNNSRRPWAPETPEAVQVRCLALEVAKRADLSPDDLARSKKFQSTLNRSEIRYSSPKNMHTRKPLKPASRLVTSIYILLTLTISVDMAFLFTVDSIDDDVTVLKMKP</sequence>
<evidence type="ECO:0000313" key="3">
    <source>
        <dbReference type="EMBL" id="SOQ54846.1"/>
    </source>
</evidence>
<dbReference type="AlphaFoldDB" id="A0A2H1WPE6"/>